<reference evidence="5 6" key="1">
    <citation type="submission" date="2023-06" db="EMBL/GenBank/DDBJ databases">
        <title>Rock-solubilizing bacteria, Microbacterium invictum, promotes re-establishment of vegetation in rocky wasteland by accelerating rock bio-weathering and reshaping soil bacterial community.</title>
        <authorList>
            <person name="Liu C."/>
        </authorList>
    </citation>
    <scope>NUCLEOTIDE SEQUENCE [LARGE SCALE GENOMIC DNA]</scope>
    <source>
        <strain evidence="5 6">X-18</strain>
    </source>
</reference>
<dbReference type="PANTHER" id="PTHR38011:SF7">
    <property type="entry name" value="2,5-DIAMINO-6-RIBOSYLAMINO-4(3H)-PYRIMIDINONE 5'-PHOSPHATE REDUCTASE"/>
    <property type="match status" value="1"/>
</dbReference>
<dbReference type="Pfam" id="PF01872">
    <property type="entry name" value="RibD_C"/>
    <property type="match status" value="1"/>
</dbReference>
<dbReference type="PANTHER" id="PTHR38011">
    <property type="entry name" value="DIHYDROFOLATE REDUCTASE FAMILY PROTEIN (AFU_ORTHOLOGUE AFUA_8G06820)"/>
    <property type="match status" value="1"/>
</dbReference>
<protein>
    <submittedName>
        <fullName evidence="5">Dihydrofolate reductase family protein</fullName>
    </submittedName>
</protein>
<evidence type="ECO:0000256" key="3">
    <source>
        <dbReference type="ARBA" id="ARBA00023002"/>
    </source>
</evidence>
<evidence type="ECO:0000313" key="6">
    <source>
        <dbReference type="Proteomes" id="UP001324533"/>
    </source>
</evidence>
<dbReference type="InterPro" id="IPR002734">
    <property type="entry name" value="RibDG_C"/>
</dbReference>
<dbReference type="Gene3D" id="3.40.430.10">
    <property type="entry name" value="Dihydrofolate Reductase, subunit A"/>
    <property type="match status" value="1"/>
</dbReference>
<dbReference type="SUPFAM" id="SSF53597">
    <property type="entry name" value="Dihydrofolate reductase-like"/>
    <property type="match status" value="1"/>
</dbReference>
<evidence type="ECO:0000256" key="2">
    <source>
        <dbReference type="ARBA" id="ARBA00022857"/>
    </source>
</evidence>
<name>A0ABZ0V6W5_9MICO</name>
<keyword evidence="3" id="KW-0560">Oxidoreductase</keyword>
<feature type="domain" description="Bacterial bifunctional deaminase-reductase C-terminal" evidence="4">
    <location>
        <begin position="44"/>
        <end position="217"/>
    </location>
</feature>
<comment type="pathway">
    <text evidence="1">Cofactor biosynthesis; riboflavin biosynthesis.</text>
</comment>
<evidence type="ECO:0000256" key="1">
    <source>
        <dbReference type="ARBA" id="ARBA00005104"/>
    </source>
</evidence>
<accession>A0ABZ0V6W5</accession>
<dbReference type="InterPro" id="IPR024072">
    <property type="entry name" value="DHFR-like_dom_sf"/>
</dbReference>
<dbReference type="EMBL" id="CP139779">
    <property type="protein sequence ID" value="WQB69036.1"/>
    <property type="molecule type" value="Genomic_DNA"/>
</dbReference>
<sequence length="254" mass="26650">MHATAPAGRWVTEVIPTSLERVDTTTETSAEWMARRYRRAEESFVRLNMVTTLTGSSAGEDGSSTSISSRVDRLILGAIRREADVVVVGAETVRAEGSMLPKTARMAIVTASGDLGGGSLRRRDGLDAPPALVLCRPEHAARVAAAIGDAPADIVAVASSDAATPDDAARLHPADIVRALRERGLARIVCEGGAGLATQFVASGVVDEVCVTVSPLLAPVHHPFLSLTASVTAEVTGMLVDDAGFSYRRLAIRR</sequence>
<dbReference type="InterPro" id="IPR050765">
    <property type="entry name" value="Riboflavin_Biosynth_HTPR"/>
</dbReference>
<organism evidence="5 6">
    <name type="scientific">Microbacterium invictum</name>
    <dbReference type="NCBI Taxonomy" id="515415"/>
    <lineage>
        <taxon>Bacteria</taxon>
        <taxon>Bacillati</taxon>
        <taxon>Actinomycetota</taxon>
        <taxon>Actinomycetes</taxon>
        <taxon>Micrococcales</taxon>
        <taxon>Microbacteriaceae</taxon>
        <taxon>Microbacterium</taxon>
    </lineage>
</organism>
<evidence type="ECO:0000313" key="5">
    <source>
        <dbReference type="EMBL" id="WQB69036.1"/>
    </source>
</evidence>
<dbReference type="Proteomes" id="UP001324533">
    <property type="component" value="Chromosome"/>
</dbReference>
<gene>
    <name evidence="5" type="ORF">T9R20_09960</name>
</gene>
<evidence type="ECO:0000259" key="4">
    <source>
        <dbReference type="Pfam" id="PF01872"/>
    </source>
</evidence>
<proteinExistence type="predicted"/>
<dbReference type="RefSeq" id="WP_322409162.1">
    <property type="nucleotide sequence ID" value="NZ_CP139779.1"/>
</dbReference>
<keyword evidence="6" id="KW-1185">Reference proteome</keyword>
<keyword evidence="2" id="KW-0521">NADP</keyword>